<evidence type="ECO:0000313" key="2">
    <source>
        <dbReference type="Proteomes" id="UP000198290"/>
    </source>
</evidence>
<reference evidence="2" key="1">
    <citation type="journal article" date="2017" name="Biotechnol. Biofuels">
        <title>Evaluation of environmental bacterial communities as a factor affecting the growth of duckweed Lemna minor.</title>
        <authorList>
            <person name="Ishizawa H."/>
            <person name="Kuroda M."/>
            <person name="Morikawa M."/>
            <person name="Ike M."/>
        </authorList>
    </citation>
    <scope>NUCLEOTIDE SEQUENCE [LARGE SCALE GENOMIC DNA]</scope>
    <source>
        <strain evidence="2">H3</strain>
    </source>
</reference>
<dbReference type="KEGG" id="amah:DLM_4265"/>
<protein>
    <submittedName>
        <fullName evidence="1">Uncharacterized protein</fullName>
    </submittedName>
</protein>
<dbReference type="AlphaFoldDB" id="A0A3G9GW01"/>
<dbReference type="EMBL" id="AP018823">
    <property type="protein sequence ID" value="BBF87837.1"/>
    <property type="molecule type" value="Genomic_DNA"/>
</dbReference>
<keyword evidence="2" id="KW-1185">Reference proteome</keyword>
<evidence type="ECO:0000313" key="1">
    <source>
        <dbReference type="EMBL" id="BBF87837.1"/>
    </source>
</evidence>
<dbReference type="Proteomes" id="UP000198290">
    <property type="component" value="Chromosome"/>
</dbReference>
<organism evidence="1 2">
    <name type="scientific">Aquitalea magnusonii</name>
    <dbReference type="NCBI Taxonomy" id="332411"/>
    <lineage>
        <taxon>Bacteria</taxon>
        <taxon>Pseudomonadati</taxon>
        <taxon>Pseudomonadota</taxon>
        <taxon>Betaproteobacteria</taxon>
        <taxon>Neisseriales</taxon>
        <taxon>Chromobacteriaceae</taxon>
        <taxon>Aquitalea</taxon>
    </lineage>
</organism>
<sequence length="41" mass="4260">MVAVGDGFSEINPWPTPQASTATAAACGLSHTWPRYAGQLV</sequence>
<reference evidence="1 2" key="2">
    <citation type="journal article" date="2017" name="Genome Announc.">
        <title>Draft genome sequence of Aquitalea magnusonii strain H3, a plant growth-promoting bacterium of duckweed Lemna minor.</title>
        <authorList>
            <person name="Ishizawa H."/>
            <person name="Kuroda M."/>
            <person name="Ike M."/>
        </authorList>
    </citation>
    <scope>NUCLEOTIDE SEQUENCE [LARGE SCALE GENOMIC DNA]</scope>
    <source>
        <strain evidence="1 2">H3</strain>
    </source>
</reference>
<name>A0A3G9GW01_9NEIS</name>
<reference evidence="2" key="3">
    <citation type="journal article" date="2017" name="Plant Physiol. Biochem.">
        <title>Differential oxidative and antioxidative response of duckweed Lemna minor toward plant growth promoting/inhibiting bacteria.</title>
        <authorList>
            <person name="Ishizawa H."/>
            <person name="Kuroda M."/>
            <person name="Morikawa M."/>
            <person name="Ike M."/>
        </authorList>
    </citation>
    <scope>NUCLEOTIDE SEQUENCE [LARGE SCALE GENOMIC DNA]</scope>
    <source>
        <strain evidence="2">H3</strain>
    </source>
</reference>
<proteinExistence type="predicted"/>
<accession>A0A3G9GW01</accession>
<gene>
    <name evidence="1" type="ORF">DLM_4265</name>
</gene>